<keyword evidence="1 6" id="KW-0645">Protease</keyword>
<keyword evidence="7" id="KW-1133">Transmembrane helix</keyword>
<comment type="caution">
    <text evidence="9">The sequence shown here is derived from an EMBL/GenBank/DDBJ whole genome shotgun (WGS) entry which is preliminary data.</text>
</comment>
<feature type="transmembrane region" description="Helical" evidence="7">
    <location>
        <begin position="103"/>
        <end position="123"/>
    </location>
</feature>
<dbReference type="GO" id="GO:0046872">
    <property type="term" value="F:metal ion binding"/>
    <property type="evidence" value="ECO:0007669"/>
    <property type="project" value="UniProtKB-KW"/>
</dbReference>
<feature type="transmembrane region" description="Helical" evidence="7">
    <location>
        <begin position="156"/>
        <end position="173"/>
    </location>
</feature>
<feature type="transmembrane region" description="Helical" evidence="7">
    <location>
        <begin position="295"/>
        <end position="313"/>
    </location>
</feature>
<evidence type="ECO:0000256" key="4">
    <source>
        <dbReference type="ARBA" id="ARBA00022833"/>
    </source>
</evidence>
<gene>
    <name evidence="9" type="ORF">NGRA_1117</name>
</gene>
<name>A0A9P6KZP2_9MICR</name>
<keyword evidence="7" id="KW-0812">Transmembrane</keyword>
<evidence type="ECO:0000313" key="10">
    <source>
        <dbReference type="Proteomes" id="UP000740883"/>
    </source>
</evidence>
<protein>
    <recommendedName>
        <fullName evidence="8">Peptidase M48 domain-containing protein</fullName>
    </recommendedName>
</protein>
<evidence type="ECO:0000256" key="6">
    <source>
        <dbReference type="RuleBase" id="RU003983"/>
    </source>
</evidence>
<feature type="transmembrane region" description="Helical" evidence="7">
    <location>
        <begin position="264"/>
        <end position="283"/>
    </location>
</feature>
<dbReference type="GO" id="GO:0004222">
    <property type="term" value="F:metalloendopeptidase activity"/>
    <property type="evidence" value="ECO:0007669"/>
    <property type="project" value="InterPro"/>
</dbReference>
<evidence type="ECO:0000313" key="9">
    <source>
        <dbReference type="EMBL" id="KAF9763698.1"/>
    </source>
</evidence>
<dbReference type="Pfam" id="PF01435">
    <property type="entry name" value="Peptidase_M48"/>
    <property type="match status" value="1"/>
</dbReference>
<dbReference type="AlphaFoldDB" id="A0A9P6KZP2"/>
<sequence>MLVFAIEFYYCVTFLTNGNIGNTFLSEFIFKKKLEADLQSTVIKTAKKSVMQLVPLFINLVFLLLMRNLSVIDHYIAPETIVTEQTEAQNFAKTSLVHEMKQIFTIEIGFLIFISYLTLSPFYNFHHLNVSTIGLYIIGPLLYFFLNFFSYKFLKYYKPLICGSIYLIGVIIFKNDSLKETKGVANLDEYLTKDVLDTLKNEGFTYKFIRKEDSVIDIKVISKNKQAVFYLLGDLRMFLKIEIAAAMYHEIGHAIHESNRYRTIIEYINVIFLSLVEIIVMKLGSLIKRRSISKCGMYFICVNFAVMFAFPISDVFKNFLFHNEELAADLYSKSNVDSQHLAIFLCKVVLHHEIGLYFFTPYGYLTSSHPSLLERLKALGHS</sequence>
<accession>A0A9P6KZP2</accession>
<keyword evidence="2" id="KW-0479">Metal-binding</keyword>
<keyword evidence="10" id="KW-1185">Reference proteome</keyword>
<keyword evidence="7" id="KW-0472">Membrane</keyword>
<evidence type="ECO:0000256" key="2">
    <source>
        <dbReference type="ARBA" id="ARBA00022723"/>
    </source>
</evidence>
<keyword evidence="3 6" id="KW-0378">Hydrolase</keyword>
<proteinExistence type="inferred from homology"/>
<evidence type="ECO:0000256" key="1">
    <source>
        <dbReference type="ARBA" id="ARBA00022670"/>
    </source>
</evidence>
<feature type="transmembrane region" description="Helical" evidence="7">
    <location>
        <begin position="129"/>
        <end position="149"/>
    </location>
</feature>
<evidence type="ECO:0000256" key="5">
    <source>
        <dbReference type="ARBA" id="ARBA00023049"/>
    </source>
</evidence>
<keyword evidence="5 6" id="KW-0482">Metalloprotease</keyword>
<dbReference type="EMBL" id="SBJO01000061">
    <property type="protein sequence ID" value="KAF9763698.1"/>
    <property type="molecule type" value="Genomic_DNA"/>
</dbReference>
<dbReference type="GO" id="GO:0006508">
    <property type="term" value="P:proteolysis"/>
    <property type="evidence" value="ECO:0007669"/>
    <property type="project" value="UniProtKB-KW"/>
</dbReference>
<organism evidence="9 10">
    <name type="scientific">Nosema granulosis</name>
    <dbReference type="NCBI Taxonomy" id="83296"/>
    <lineage>
        <taxon>Eukaryota</taxon>
        <taxon>Fungi</taxon>
        <taxon>Fungi incertae sedis</taxon>
        <taxon>Microsporidia</taxon>
        <taxon>Nosematidae</taxon>
        <taxon>Nosema</taxon>
    </lineage>
</organism>
<keyword evidence="4 6" id="KW-0862">Zinc</keyword>
<evidence type="ECO:0000256" key="3">
    <source>
        <dbReference type="ARBA" id="ARBA00022801"/>
    </source>
</evidence>
<dbReference type="Proteomes" id="UP000740883">
    <property type="component" value="Unassembled WGS sequence"/>
</dbReference>
<evidence type="ECO:0000259" key="8">
    <source>
        <dbReference type="Pfam" id="PF01435"/>
    </source>
</evidence>
<feature type="transmembrane region" description="Helical" evidence="7">
    <location>
        <begin position="49"/>
        <end position="66"/>
    </location>
</feature>
<reference evidence="9 10" key="1">
    <citation type="journal article" date="2020" name="Genome Biol. Evol.">
        <title>Comparative genomics of strictly vertically transmitted, feminizing microsporidia endosymbionts of amphipod crustaceans.</title>
        <authorList>
            <person name="Cormier A."/>
            <person name="Chebbi M.A."/>
            <person name="Giraud I."/>
            <person name="Wattier R."/>
            <person name="Teixeira M."/>
            <person name="Gilbert C."/>
            <person name="Rigaud T."/>
            <person name="Cordaux R."/>
        </authorList>
    </citation>
    <scope>NUCLEOTIDE SEQUENCE [LARGE SCALE GENOMIC DNA]</scope>
    <source>
        <strain evidence="9 10">Ou3-Ou53</strain>
    </source>
</reference>
<feature type="domain" description="Peptidase M48" evidence="8">
    <location>
        <begin position="242"/>
        <end position="380"/>
    </location>
</feature>
<evidence type="ECO:0000256" key="7">
    <source>
        <dbReference type="SAM" id="Phobius"/>
    </source>
</evidence>
<dbReference type="InterPro" id="IPR001915">
    <property type="entry name" value="Peptidase_M48"/>
</dbReference>
<comment type="cofactor">
    <cofactor evidence="6">
        <name>Zn(2+)</name>
        <dbReference type="ChEBI" id="CHEBI:29105"/>
    </cofactor>
    <text evidence="6">Binds 1 zinc ion per subunit.</text>
</comment>
<comment type="similarity">
    <text evidence="6">Belongs to the peptidase M48 family.</text>
</comment>